<comment type="cofactor">
    <cofactor evidence="1">
        <name>NADP(+)</name>
        <dbReference type="ChEBI" id="CHEBI:58349"/>
    </cofactor>
</comment>
<feature type="domain" description="NAD(P)-binding" evidence="5">
    <location>
        <begin position="14"/>
        <end position="338"/>
    </location>
</feature>
<dbReference type="EC" id="4.2.1.47" evidence="3"/>
<dbReference type="NCBIfam" id="TIGR01472">
    <property type="entry name" value="gmd"/>
    <property type="match status" value="1"/>
</dbReference>
<dbReference type="Gene3D" id="3.90.25.10">
    <property type="entry name" value="UDP-galactose 4-epimerase, domain 1"/>
    <property type="match status" value="1"/>
</dbReference>
<dbReference type="InterPro" id="IPR036291">
    <property type="entry name" value="NAD(P)-bd_dom_sf"/>
</dbReference>
<evidence type="ECO:0000313" key="7">
    <source>
        <dbReference type="Proteomes" id="UP000326198"/>
    </source>
</evidence>
<dbReference type="EMBL" id="ML736341">
    <property type="protein sequence ID" value="KAE8372780.1"/>
    <property type="molecule type" value="Genomic_DNA"/>
</dbReference>
<keyword evidence="4" id="KW-0456">Lyase</keyword>
<dbReference type="Pfam" id="PF16363">
    <property type="entry name" value="GDP_Man_Dehyd"/>
    <property type="match status" value="1"/>
</dbReference>
<dbReference type="InterPro" id="IPR006368">
    <property type="entry name" value="GDP_Man_deHydtase"/>
</dbReference>
<gene>
    <name evidence="6" type="ORF">BDV26DRAFT_301488</name>
</gene>
<dbReference type="GO" id="GO:0042351">
    <property type="term" value="P:'de novo' GDP-L-fucose biosynthetic process"/>
    <property type="evidence" value="ECO:0007669"/>
    <property type="project" value="TreeGrafter"/>
</dbReference>
<dbReference type="PANTHER" id="PTHR43715">
    <property type="entry name" value="GDP-MANNOSE 4,6-DEHYDRATASE"/>
    <property type="match status" value="1"/>
</dbReference>
<dbReference type="Proteomes" id="UP000326198">
    <property type="component" value="Unassembled WGS sequence"/>
</dbReference>
<reference evidence="6 7" key="1">
    <citation type="submission" date="2019-04" db="EMBL/GenBank/DDBJ databases">
        <title>Friends and foes A comparative genomics studyof 23 Aspergillus species from section Flavi.</title>
        <authorList>
            <consortium name="DOE Joint Genome Institute"/>
            <person name="Kjaerbolling I."/>
            <person name="Vesth T."/>
            <person name="Frisvad J.C."/>
            <person name="Nybo J.L."/>
            <person name="Theobald S."/>
            <person name="Kildgaard S."/>
            <person name="Isbrandt T."/>
            <person name="Kuo A."/>
            <person name="Sato A."/>
            <person name="Lyhne E.K."/>
            <person name="Kogle M.E."/>
            <person name="Wiebenga A."/>
            <person name="Kun R.S."/>
            <person name="Lubbers R.J."/>
            <person name="Makela M.R."/>
            <person name="Barry K."/>
            <person name="Chovatia M."/>
            <person name="Clum A."/>
            <person name="Daum C."/>
            <person name="Haridas S."/>
            <person name="He G."/>
            <person name="LaButti K."/>
            <person name="Lipzen A."/>
            <person name="Mondo S."/>
            <person name="Riley R."/>
            <person name="Salamov A."/>
            <person name="Simmons B.A."/>
            <person name="Magnuson J.K."/>
            <person name="Henrissat B."/>
            <person name="Mortensen U.H."/>
            <person name="Larsen T.O."/>
            <person name="Devries R.P."/>
            <person name="Grigoriev I.V."/>
            <person name="Machida M."/>
            <person name="Baker S.E."/>
            <person name="Andersen M.R."/>
        </authorList>
    </citation>
    <scope>NUCLEOTIDE SEQUENCE [LARGE SCALE GENOMIC DNA]</scope>
    <source>
        <strain evidence="6 7">IBT 29228</strain>
    </source>
</reference>
<dbReference type="FunFam" id="3.40.50.720:FF:000924">
    <property type="entry name" value="GDP-mannose 4,6 dehydratase"/>
    <property type="match status" value="1"/>
</dbReference>
<evidence type="ECO:0000256" key="4">
    <source>
        <dbReference type="ARBA" id="ARBA00023239"/>
    </source>
</evidence>
<dbReference type="InterPro" id="IPR016040">
    <property type="entry name" value="NAD(P)-bd_dom"/>
</dbReference>
<dbReference type="OrthoDB" id="331544at2759"/>
<sequence length="360" mass="39963">MAIVKLKSKPKVAFITGITGQDGSYLCEILLENGYEVHGLVRPSAQRQQSLSRPLRDGVTLHAGDMCDLGSLIQILSSIQDIGEIYHLAGQSHVGLSFQMPLSTSDTNALGTLRVLEAMRILNLDKTTRFYNAGTSELYGCDMPAPQTEETPFYPVSPYATAKQFQYWTTVNFRDAYGFHASNGILFNHESPRRGTTFVTRKITSQVALIACGLSESFELGNLNAVRDWGHAKDYMRGVHLILQQPEPGDYILASGTAYSVRQFVEAAFQIIGVNIEWSGTGLDEVGIDSVTSKVRVRVNRKYYRTLENETLLGSAAKAKRVLGWQPKYTFRALVEEMVLSDIRAVRSGRIFAHTPLDLD</sequence>
<dbReference type="AlphaFoldDB" id="A0A5N7AVG9"/>
<proteinExistence type="inferred from homology"/>
<dbReference type="PANTHER" id="PTHR43715:SF1">
    <property type="entry name" value="GDP-MANNOSE 4,6 DEHYDRATASE"/>
    <property type="match status" value="1"/>
</dbReference>
<comment type="similarity">
    <text evidence="2">Belongs to the NAD(P)-dependent epimerase/dehydratase family. GDP-mannose 4,6-dehydratase subfamily.</text>
</comment>
<evidence type="ECO:0000256" key="2">
    <source>
        <dbReference type="ARBA" id="ARBA00009263"/>
    </source>
</evidence>
<evidence type="ECO:0000313" key="6">
    <source>
        <dbReference type="EMBL" id="KAE8372780.1"/>
    </source>
</evidence>
<evidence type="ECO:0000256" key="1">
    <source>
        <dbReference type="ARBA" id="ARBA00001937"/>
    </source>
</evidence>
<dbReference type="SUPFAM" id="SSF51735">
    <property type="entry name" value="NAD(P)-binding Rossmann-fold domains"/>
    <property type="match status" value="1"/>
</dbReference>
<evidence type="ECO:0000256" key="3">
    <source>
        <dbReference type="ARBA" id="ARBA00011989"/>
    </source>
</evidence>
<dbReference type="CDD" id="cd05260">
    <property type="entry name" value="GDP_MD_SDR_e"/>
    <property type="match status" value="1"/>
</dbReference>
<name>A0A5N7AVG9_9EURO</name>
<dbReference type="Gene3D" id="3.40.50.720">
    <property type="entry name" value="NAD(P)-binding Rossmann-like Domain"/>
    <property type="match status" value="1"/>
</dbReference>
<keyword evidence="7" id="KW-1185">Reference proteome</keyword>
<dbReference type="GO" id="GO:0008446">
    <property type="term" value="F:GDP-mannose 4,6-dehydratase activity"/>
    <property type="evidence" value="ECO:0007669"/>
    <property type="project" value="UniProtKB-EC"/>
</dbReference>
<protein>
    <recommendedName>
        <fullName evidence="3">GDP-mannose 4,6-dehydratase</fullName>
        <ecNumber evidence="3">4.2.1.47</ecNumber>
    </recommendedName>
</protein>
<organism evidence="6 7">
    <name type="scientific">Aspergillus bertholletiae</name>
    <dbReference type="NCBI Taxonomy" id="1226010"/>
    <lineage>
        <taxon>Eukaryota</taxon>
        <taxon>Fungi</taxon>
        <taxon>Dikarya</taxon>
        <taxon>Ascomycota</taxon>
        <taxon>Pezizomycotina</taxon>
        <taxon>Eurotiomycetes</taxon>
        <taxon>Eurotiomycetidae</taxon>
        <taxon>Eurotiales</taxon>
        <taxon>Aspergillaceae</taxon>
        <taxon>Aspergillus</taxon>
        <taxon>Aspergillus subgen. Circumdati</taxon>
    </lineage>
</organism>
<evidence type="ECO:0000259" key="5">
    <source>
        <dbReference type="Pfam" id="PF16363"/>
    </source>
</evidence>
<dbReference type="HAMAP" id="MF_00955">
    <property type="entry name" value="GDP_Man_dehydratase"/>
    <property type="match status" value="1"/>
</dbReference>
<accession>A0A5N7AVG9</accession>